<dbReference type="InterPro" id="IPR050091">
    <property type="entry name" value="PKS_NRPS_Biosynth_Enz"/>
</dbReference>
<feature type="non-terminal residue" evidence="3">
    <location>
        <position position="1"/>
    </location>
</feature>
<dbReference type="Gene3D" id="3.40.366.10">
    <property type="entry name" value="Malonyl-Coenzyme A Acyl Carrier Protein, domain 2"/>
    <property type="match status" value="1"/>
</dbReference>
<protein>
    <recommendedName>
        <fullName evidence="2">PKS/mFAS DH domain-containing protein</fullName>
    </recommendedName>
</protein>
<dbReference type="PROSITE" id="PS52019">
    <property type="entry name" value="PKS_MFAS_DH"/>
    <property type="match status" value="1"/>
</dbReference>
<dbReference type="EMBL" id="LAZR01066960">
    <property type="protein sequence ID" value="KKK52553.1"/>
    <property type="molecule type" value="Genomic_DNA"/>
</dbReference>
<comment type="caution">
    <text evidence="3">The sequence shown here is derived from an EMBL/GenBank/DDBJ whole genome shotgun (WGS) entry which is preliminary data.</text>
</comment>
<dbReference type="Pfam" id="PF14765">
    <property type="entry name" value="PS-DH"/>
    <property type="match status" value="1"/>
</dbReference>
<name>A0A0F8W7D1_9ZZZZ</name>
<feature type="domain" description="PKS/mFAS DH" evidence="2">
    <location>
        <begin position="97"/>
        <end position="344"/>
    </location>
</feature>
<evidence type="ECO:0000259" key="2">
    <source>
        <dbReference type="PROSITE" id="PS52019"/>
    </source>
</evidence>
<dbReference type="Pfam" id="PF21089">
    <property type="entry name" value="PKS_DH_N"/>
    <property type="match status" value="1"/>
</dbReference>
<dbReference type="InterPro" id="IPR049551">
    <property type="entry name" value="PKS_DH_C"/>
</dbReference>
<dbReference type="GO" id="GO:0006633">
    <property type="term" value="P:fatty acid biosynthetic process"/>
    <property type="evidence" value="ECO:0007669"/>
    <property type="project" value="TreeGrafter"/>
</dbReference>
<dbReference type="InterPro" id="IPR020807">
    <property type="entry name" value="PKS_DH"/>
</dbReference>
<reference evidence="3" key="1">
    <citation type="journal article" date="2015" name="Nature">
        <title>Complex archaea that bridge the gap between prokaryotes and eukaryotes.</title>
        <authorList>
            <person name="Spang A."/>
            <person name="Saw J.H."/>
            <person name="Jorgensen S.L."/>
            <person name="Zaremba-Niedzwiedzka K."/>
            <person name="Martijn J."/>
            <person name="Lind A.E."/>
            <person name="van Eijk R."/>
            <person name="Schleper C."/>
            <person name="Guy L."/>
            <person name="Ettema T.J."/>
        </authorList>
    </citation>
    <scope>NUCLEOTIDE SEQUENCE</scope>
</reference>
<dbReference type="PANTHER" id="PTHR43775:SF51">
    <property type="entry name" value="INACTIVE PHENOLPHTHIOCEROL SYNTHESIS POLYKETIDE SYNTHASE TYPE I PKS1-RELATED"/>
    <property type="match status" value="1"/>
</dbReference>
<dbReference type="SMART" id="SM00826">
    <property type="entry name" value="PKS_DH"/>
    <property type="match status" value="1"/>
</dbReference>
<dbReference type="GO" id="GO:0004312">
    <property type="term" value="F:fatty acid synthase activity"/>
    <property type="evidence" value="ECO:0007669"/>
    <property type="project" value="TreeGrafter"/>
</dbReference>
<evidence type="ECO:0000256" key="1">
    <source>
        <dbReference type="ARBA" id="ARBA00022679"/>
    </source>
</evidence>
<dbReference type="InterPro" id="IPR049552">
    <property type="entry name" value="PKS_DH_N"/>
</dbReference>
<proteinExistence type="predicted"/>
<evidence type="ECO:0000313" key="3">
    <source>
        <dbReference type="EMBL" id="KKK52553.1"/>
    </source>
</evidence>
<accession>A0A0F8W7D1</accession>
<keyword evidence="1" id="KW-0808">Transferase</keyword>
<dbReference type="InterPro" id="IPR001227">
    <property type="entry name" value="Ac_transferase_dom_sf"/>
</dbReference>
<dbReference type="PANTHER" id="PTHR43775">
    <property type="entry name" value="FATTY ACID SYNTHASE"/>
    <property type="match status" value="1"/>
</dbReference>
<sequence length="344" mass="36877">VLTMGVQETIDDMDAEPGNVVVAGSLRRDEGGLERFLASLAEVFVRGVDVNWASLFKGSAAQQVKLPTYAFQRERYWLEASMGAGDATSIGQSSADHPLLGAAVGLADDQGWLFTGRLSLQTHPWLADHAVMDTVLLPGTAFVELATRAAGQVGCGRIEELILEAPLLIPDKGGVQVQVSVESPDESGRWPISIYSRLEQASDDGLWEEETWTRHATGVLTQGTTAESFDAQVWPPKGADTIDIDGLYDGLAEKGFDYGPAFQGLKLAWRRGDEVFAEVCLDQAQEGDAGSFGLHPALLDAALHTMALSAEEDQGARLPFSWNGVSLYATGASYLRVRLAPAGQ</sequence>
<gene>
    <name evidence="3" type="ORF">LCGC14_3103770</name>
</gene>
<organism evidence="3">
    <name type="scientific">marine sediment metagenome</name>
    <dbReference type="NCBI Taxonomy" id="412755"/>
    <lineage>
        <taxon>unclassified sequences</taxon>
        <taxon>metagenomes</taxon>
        <taxon>ecological metagenomes</taxon>
    </lineage>
</organism>
<dbReference type="Gene3D" id="3.10.129.110">
    <property type="entry name" value="Polyketide synthase dehydratase"/>
    <property type="match status" value="1"/>
</dbReference>
<dbReference type="Gene3D" id="3.30.70.3290">
    <property type="match status" value="1"/>
</dbReference>
<dbReference type="AlphaFoldDB" id="A0A0F8W7D1"/>
<feature type="non-terminal residue" evidence="3">
    <location>
        <position position="344"/>
    </location>
</feature>
<dbReference type="InterPro" id="IPR049900">
    <property type="entry name" value="PKS_mFAS_DH"/>
</dbReference>
<dbReference type="InterPro" id="IPR042104">
    <property type="entry name" value="PKS_dehydratase_sf"/>
</dbReference>